<evidence type="ECO:0000259" key="2">
    <source>
        <dbReference type="SMART" id="SM01222"/>
    </source>
</evidence>
<dbReference type="PANTHER" id="PTHR12234">
    <property type="entry name" value="FORMIMINOTRANSFERASE-CYCLODEAMINASE"/>
    <property type="match status" value="1"/>
</dbReference>
<proteinExistence type="predicted"/>
<feature type="region of interest" description="Disordered" evidence="1">
    <location>
        <begin position="109"/>
        <end position="152"/>
    </location>
</feature>
<organism evidence="3 4">
    <name type="scientific">Raphidocelis subcapitata</name>
    <dbReference type="NCBI Taxonomy" id="307507"/>
    <lineage>
        <taxon>Eukaryota</taxon>
        <taxon>Viridiplantae</taxon>
        <taxon>Chlorophyta</taxon>
        <taxon>core chlorophytes</taxon>
        <taxon>Chlorophyceae</taxon>
        <taxon>CS clade</taxon>
        <taxon>Sphaeropleales</taxon>
        <taxon>Selenastraceae</taxon>
        <taxon>Raphidocelis</taxon>
    </lineage>
</organism>
<evidence type="ECO:0000256" key="1">
    <source>
        <dbReference type="SAM" id="MobiDB-lite"/>
    </source>
</evidence>
<sequence>MSLRASSRLLLGCHVYTSEGRDARVIASLRDACAAQRGVVLASSFVDAPYHRSSYTLVSGSAEALAAAVVNVSRAALAAIDLSAHDASHPRLGAVDHISCHPVPEDLGWGREDIGKSSGGGSSQNSNSGNSSCSDGAAAERTASAAAAGPSGREEDAAALRAAASLARDIGGRLSSGRGALPVYLYGAAHPRGRRLADIRRSLGYFGATDAARHAWRGALAGSGDLSPFPPDLGPCAADARSGVLTLGAAPWIVNFNVPMETGDMAAARRVARAVSERGGGLSGVEAMALAHSPGVIEAVLQAIAAAAAREGLAPPRPGGAYVIGKLPGEVAAAARGAGL</sequence>
<dbReference type="InterPro" id="IPR037064">
    <property type="entry name" value="Formiminotransferase_N_sf"/>
</dbReference>
<gene>
    <name evidence="3" type="ORF">Rsub_12570</name>
</gene>
<feature type="domain" description="Formiminotransferase N-terminal subdomain" evidence="2">
    <location>
        <begin position="9"/>
        <end position="251"/>
    </location>
</feature>
<feature type="compositionally biased region" description="Low complexity" evidence="1">
    <location>
        <begin position="123"/>
        <end position="151"/>
    </location>
</feature>
<dbReference type="Pfam" id="PF07837">
    <property type="entry name" value="FTCD_N"/>
    <property type="match status" value="2"/>
</dbReference>
<accession>A0A2V0PQN1</accession>
<dbReference type="STRING" id="307507.A0A2V0PQN1"/>
<evidence type="ECO:0000313" key="3">
    <source>
        <dbReference type="EMBL" id="GBF99817.1"/>
    </source>
</evidence>
<dbReference type="GO" id="GO:0016740">
    <property type="term" value="F:transferase activity"/>
    <property type="evidence" value="ECO:0007669"/>
    <property type="project" value="InterPro"/>
</dbReference>
<dbReference type="InterPro" id="IPR051623">
    <property type="entry name" value="FTCD"/>
</dbReference>
<keyword evidence="4" id="KW-1185">Reference proteome</keyword>
<protein>
    <recommendedName>
        <fullName evidence="2">Formiminotransferase N-terminal subdomain domain-containing protein</fullName>
    </recommendedName>
</protein>
<comment type="caution">
    <text evidence="3">The sequence shown here is derived from an EMBL/GenBank/DDBJ whole genome shotgun (WGS) entry which is preliminary data.</text>
</comment>
<evidence type="ECO:0000313" key="4">
    <source>
        <dbReference type="Proteomes" id="UP000247498"/>
    </source>
</evidence>
<dbReference type="InterPro" id="IPR012886">
    <property type="entry name" value="Formiminotransferase_N"/>
</dbReference>
<dbReference type="SMART" id="SM01222">
    <property type="entry name" value="FTCD_N"/>
    <property type="match status" value="1"/>
</dbReference>
<dbReference type="EMBL" id="BDRX01000174">
    <property type="protein sequence ID" value="GBF99817.1"/>
    <property type="molecule type" value="Genomic_DNA"/>
</dbReference>
<dbReference type="Proteomes" id="UP000247498">
    <property type="component" value="Unassembled WGS sequence"/>
</dbReference>
<name>A0A2V0PQN1_9CHLO</name>
<dbReference type="SUPFAM" id="SSF55116">
    <property type="entry name" value="Formiminotransferase domain of formiminotransferase-cyclodeaminase"/>
    <property type="match status" value="2"/>
</dbReference>
<dbReference type="InParanoid" id="A0A2V0PQN1"/>
<dbReference type="Gene3D" id="3.30.990.10">
    <property type="entry name" value="Formiminotransferase, N-terminal subdomain"/>
    <property type="match status" value="1"/>
</dbReference>
<dbReference type="GO" id="GO:0005542">
    <property type="term" value="F:folic acid binding"/>
    <property type="evidence" value="ECO:0007669"/>
    <property type="project" value="InterPro"/>
</dbReference>
<dbReference type="PANTHER" id="PTHR12234:SF1">
    <property type="entry name" value="FORMIMINOTRANSFERASE N-TERMINAL SUBDOMAIN-CONTAINING PROTEIN"/>
    <property type="match status" value="1"/>
</dbReference>
<dbReference type="InterPro" id="IPR022384">
    <property type="entry name" value="FormiminoTrfase_cat_dom_sf"/>
</dbReference>
<reference evidence="3 4" key="1">
    <citation type="journal article" date="2018" name="Sci. Rep.">
        <title>Raphidocelis subcapitata (=Pseudokirchneriella subcapitata) provides an insight into genome evolution and environmental adaptations in the Sphaeropleales.</title>
        <authorList>
            <person name="Suzuki S."/>
            <person name="Yamaguchi H."/>
            <person name="Nakajima N."/>
            <person name="Kawachi M."/>
        </authorList>
    </citation>
    <scope>NUCLEOTIDE SEQUENCE [LARGE SCALE GENOMIC DNA]</scope>
    <source>
        <strain evidence="3 4">NIES-35</strain>
    </source>
</reference>
<dbReference type="OrthoDB" id="48036at2759"/>
<dbReference type="AlphaFoldDB" id="A0A2V0PQN1"/>